<feature type="compositionally biased region" description="Basic and acidic residues" evidence="1">
    <location>
        <begin position="65"/>
        <end position="80"/>
    </location>
</feature>
<feature type="compositionally biased region" description="Basic residues" evidence="1">
    <location>
        <begin position="1"/>
        <end position="11"/>
    </location>
</feature>
<dbReference type="AlphaFoldDB" id="A0A1L7WLE0"/>
<evidence type="ECO:0000256" key="1">
    <source>
        <dbReference type="SAM" id="MobiDB-lite"/>
    </source>
</evidence>
<proteinExistence type="predicted"/>
<feature type="region of interest" description="Disordered" evidence="1">
    <location>
        <begin position="1"/>
        <end position="20"/>
    </location>
</feature>
<evidence type="ECO:0000313" key="3">
    <source>
        <dbReference type="Proteomes" id="UP000184330"/>
    </source>
</evidence>
<accession>A0A1L7WLE0</accession>
<reference evidence="2 3" key="1">
    <citation type="submission" date="2016-03" db="EMBL/GenBank/DDBJ databases">
        <authorList>
            <person name="Ploux O."/>
        </authorList>
    </citation>
    <scope>NUCLEOTIDE SEQUENCE [LARGE SCALE GENOMIC DNA]</scope>
    <source>
        <strain evidence="2 3">UAMH 11012</strain>
    </source>
</reference>
<gene>
    <name evidence="2" type="ORF">PAC_03469</name>
</gene>
<feature type="region of interest" description="Disordered" evidence="1">
    <location>
        <begin position="65"/>
        <end position="122"/>
    </location>
</feature>
<name>A0A1L7WLE0_9HELO</name>
<dbReference type="OrthoDB" id="3552642at2759"/>
<evidence type="ECO:0000313" key="2">
    <source>
        <dbReference type="EMBL" id="CZR53589.1"/>
    </source>
</evidence>
<protein>
    <submittedName>
        <fullName evidence="2">Uncharacterized protein</fullName>
    </submittedName>
</protein>
<dbReference type="EMBL" id="FJOG01000004">
    <property type="protein sequence ID" value="CZR53589.1"/>
    <property type="molecule type" value="Genomic_DNA"/>
</dbReference>
<sequence length="122" mass="12941">MGFIHKGKQHHCPGQSKPVDGYPGNCRQIGGYCTAHMRLCRVHRNFAFMKSKTCTLCEKAARIADEEKKKKKNGDGKGDGNGDGGGAGGGGKSGGGPAKQRRQSGGKHKFGKRPRKSDETAA</sequence>
<dbReference type="Proteomes" id="UP000184330">
    <property type="component" value="Unassembled WGS sequence"/>
</dbReference>
<keyword evidence="3" id="KW-1185">Reference proteome</keyword>
<feature type="compositionally biased region" description="Basic residues" evidence="1">
    <location>
        <begin position="99"/>
        <end position="115"/>
    </location>
</feature>
<organism evidence="2 3">
    <name type="scientific">Phialocephala subalpina</name>
    <dbReference type="NCBI Taxonomy" id="576137"/>
    <lineage>
        <taxon>Eukaryota</taxon>
        <taxon>Fungi</taxon>
        <taxon>Dikarya</taxon>
        <taxon>Ascomycota</taxon>
        <taxon>Pezizomycotina</taxon>
        <taxon>Leotiomycetes</taxon>
        <taxon>Helotiales</taxon>
        <taxon>Mollisiaceae</taxon>
        <taxon>Phialocephala</taxon>
        <taxon>Phialocephala fortinii species complex</taxon>
    </lineage>
</organism>
<feature type="compositionally biased region" description="Gly residues" evidence="1">
    <location>
        <begin position="81"/>
        <end position="97"/>
    </location>
</feature>